<reference evidence="4" key="1">
    <citation type="submission" date="2015-03" db="EMBL/GenBank/DDBJ databases">
        <title>Draft genome sequence of a novel methanotroph (Sn10-6) isolated from flooded ricefield rhizosphere in India.</title>
        <authorList>
            <person name="Pandit P.S."/>
            <person name="Pore S.D."/>
            <person name="Arora P."/>
            <person name="Kapse N.G."/>
            <person name="Dhakephalkar P.K."/>
            <person name="Rahalkar M.C."/>
        </authorList>
    </citation>
    <scope>NUCLEOTIDE SEQUENCE [LARGE SCALE GENOMIC DNA]</scope>
    <source>
        <strain evidence="4">Sn10-6</strain>
    </source>
</reference>
<keyword evidence="2" id="KW-0564">Palmitate</keyword>
<gene>
    <name evidence="3" type="ORF">VZ94_17475</name>
</gene>
<dbReference type="RefSeq" id="WP_045780201.1">
    <property type="nucleotide sequence ID" value="NZ_LAJX01000211.1"/>
</dbReference>
<dbReference type="NCBIfam" id="TIGR01845">
    <property type="entry name" value="outer_NodT"/>
    <property type="match status" value="1"/>
</dbReference>
<dbReference type="Gene3D" id="1.20.1600.10">
    <property type="entry name" value="Outer membrane efflux proteins (OEP)"/>
    <property type="match status" value="1"/>
</dbReference>
<dbReference type="InterPro" id="IPR003423">
    <property type="entry name" value="OMP_efflux"/>
</dbReference>
<evidence type="ECO:0000313" key="4">
    <source>
        <dbReference type="Proteomes" id="UP000033684"/>
    </source>
</evidence>
<comment type="similarity">
    <text evidence="1 2">Belongs to the outer membrane factor (OMF) (TC 1.B.17) family.</text>
</comment>
<protein>
    <submittedName>
        <fullName evidence="3">Membrane protein</fullName>
    </submittedName>
</protein>
<dbReference type="Proteomes" id="UP000033684">
    <property type="component" value="Unassembled WGS sequence"/>
</dbReference>
<reference evidence="3 4" key="2">
    <citation type="journal article" date="2016" name="Microb. Ecol.">
        <title>Genome Characteristics of a Novel Type I Methanotroph (Sn10-6) Isolated from a Flooded Indian Rice Field.</title>
        <authorList>
            <person name="Rahalkar M.C."/>
            <person name="Pandit P.S."/>
            <person name="Dhakephalkar P.K."/>
            <person name="Pore S."/>
            <person name="Arora P."/>
            <person name="Kapse N."/>
        </authorList>
    </citation>
    <scope>NUCLEOTIDE SEQUENCE [LARGE SCALE GENOMIC DNA]</scope>
    <source>
        <strain evidence="3 4">Sn10-6</strain>
    </source>
</reference>
<dbReference type="Gene3D" id="2.20.200.10">
    <property type="entry name" value="Outer membrane efflux proteins (OEP)"/>
    <property type="match status" value="1"/>
</dbReference>
<dbReference type="Pfam" id="PF02321">
    <property type="entry name" value="OEP"/>
    <property type="match status" value="2"/>
</dbReference>
<dbReference type="PANTHER" id="PTHR30203:SF25">
    <property type="entry name" value="OUTER MEMBRANE PROTEIN-RELATED"/>
    <property type="match status" value="1"/>
</dbReference>
<keyword evidence="2" id="KW-0449">Lipoprotein</keyword>
<keyword evidence="2" id="KW-0732">Signal</keyword>
<evidence type="ECO:0000256" key="2">
    <source>
        <dbReference type="RuleBase" id="RU362097"/>
    </source>
</evidence>
<evidence type="ECO:0000313" key="3">
    <source>
        <dbReference type="EMBL" id="KJV05542.1"/>
    </source>
</evidence>
<feature type="chain" id="PRO_5001436084" evidence="2">
    <location>
        <begin position="23"/>
        <end position="469"/>
    </location>
</feature>
<name>A0A0F3IFR3_9GAMM</name>
<evidence type="ECO:0000256" key="1">
    <source>
        <dbReference type="ARBA" id="ARBA00007613"/>
    </source>
</evidence>
<dbReference type="PANTHER" id="PTHR30203">
    <property type="entry name" value="OUTER MEMBRANE CATION EFFLUX PROTEIN"/>
    <property type="match status" value="1"/>
</dbReference>
<proteinExistence type="inferred from homology"/>
<feature type="signal peptide" evidence="2">
    <location>
        <begin position="1"/>
        <end position="22"/>
    </location>
</feature>
<sequence length="469" mass="51804">MLSIKFFLIWICALLISACAVGPDYVPPTTAVPATFSQGAQPEYIHRPTTRWWQDFNDALLNELITQTVQHNHDLEAAQATIRAARALYLEAGLNLLPVISAHGNYTQQQRSKAALNNRSFVPRDLELYNLGFDATWELDFFGKSRRGLRANELQIDAELAQLNDLTISLMAETARNYMQLRGLQHQLAVANKNLNNQQQTLNITQIRLNNGRGTELDTTQAFAQLKATQALIPSLDSAIWQTAHRLSVLTGQAPNALTDKLLKNQALPTLPKHINIGNPAELLRQRADIRTAERNLAIMTEQIGIATADLFPKVSFVGTLALEANQLSGLGATGSDAYAFGPRITWAAFDLGRVYARINFAKAETEASLANYQQTVLTALEETENALVNYNREQQRRALLSIAANASEKANALALLRYQEGVADFLTVLEAEQRLLQDQEQLAQSETATATALIALYKALGGGWETMH</sequence>
<comment type="caution">
    <text evidence="3">The sequence shown here is derived from an EMBL/GenBank/DDBJ whole genome shotgun (WGS) entry which is preliminary data.</text>
</comment>
<dbReference type="OrthoDB" id="9770517at2"/>
<keyword evidence="2" id="KW-0472">Membrane</keyword>
<dbReference type="SUPFAM" id="SSF56954">
    <property type="entry name" value="Outer membrane efflux proteins (OEP)"/>
    <property type="match status" value="1"/>
</dbReference>
<dbReference type="InterPro" id="IPR010131">
    <property type="entry name" value="MdtP/NodT-like"/>
</dbReference>
<comment type="subcellular location">
    <subcellularLocation>
        <location evidence="2">Cell outer membrane</location>
        <topology evidence="2">Lipid-anchor</topology>
    </subcellularLocation>
</comment>
<keyword evidence="2" id="KW-0812">Transmembrane</keyword>
<accession>A0A0F3IFR3</accession>
<dbReference type="EMBL" id="LAJX01000211">
    <property type="protein sequence ID" value="KJV05542.1"/>
    <property type="molecule type" value="Genomic_DNA"/>
</dbReference>
<dbReference type="GO" id="GO:0015562">
    <property type="term" value="F:efflux transmembrane transporter activity"/>
    <property type="evidence" value="ECO:0007669"/>
    <property type="project" value="InterPro"/>
</dbReference>
<keyword evidence="2" id="KW-1134">Transmembrane beta strand</keyword>
<dbReference type="AlphaFoldDB" id="A0A0F3IFR3"/>
<organism evidence="3 4">
    <name type="scientific">Methylocucumis oryzae</name>
    <dbReference type="NCBI Taxonomy" id="1632867"/>
    <lineage>
        <taxon>Bacteria</taxon>
        <taxon>Pseudomonadati</taxon>
        <taxon>Pseudomonadota</taxon>
        <taxon>Gammaproteobacteria</taxon>
        <taxon>Methylococcales</taxon>
        <taxon>Methylococcaceae</taxon>
        <taxon>Methylocucumis</taxon>
    </lineage>
</organism>
<dbReference type="GO" id="GO:0009279">
    <property type="term" value="C:cell outer membrane"/>
    <property type="evidence" value="ECO:0007669"/>
    <property type="project" value="UniProtKB-SubCell"/>
</dbReference>
<keyword evidence="4" id="KW-1185">Reference proteome</keyword>
<dbReference type="PATRIC" id="fig|1632867.3.peg.2492"/>
<dbReference type="PROSITE" id="PS51257">
    <property type="entry name" value="PROKAR_LIPOPROTEIN"/>
    <property type="match status" value="1"/>
</dbReference>